<name>A0A7S6VUD3_9GAMM</name>
<evidence type="ECO:0000313" key="2">
    <source>
        <dbReference type="Proteomes" id="UP000593966"/>
    </source>
</evidence>
<keyword evidence="2" id="KW-1185">Reference proteome</keyword>
<reference evidence="1 2" key="1">
    <citation type="submission" date="2020-02" db="EMBL/GenBank/DDBJ databases">
        <title>Tigecycline-resistant Acinetobacter species from pigs and migratory birds.</title>
        <authorList>
            <person name="Chen C."/>
            <person name="Sun J."/>
            <person name="Liao X.-P."/>
            <person name="Liu Y.-H."/>
        </authorList>
    </citation>
    <scope>NUCLEOTIDE SEQUENCE [LARGE SCALE GENOMIC DNA]</scope>
    <source>
        <strain evidence="1 2">YH12207_T</strain>
    </source>
</reference>
<dbReference type="RefSeq" id="WP_180045261.1">
    <property type="nucleotide sequence ID" value="NZ_CP048659.1"/>
</dbReference>
<accession>A0A7S6VUD3</accession>
<dbReference type="Proteomes" id="UP000593966">
    <property type="component" value="Chromosome"/>
</dbReference>
<dbReference type="AlphaFoldDB" id="A0A7S6VUD3"/>
<evidence type="ECO:0000313" key="1">
    <source>
        <dbReference type="EMBL" id="QOW45059.1"/>
    </source>
</evidence>
<organism evidence="1 2">
    <name type="scientific">Acinetobacter piscicola</name>
    <dbReference type="NCBI Taxonomy" id="2006115"/>
    <lineage>
        <taxon>Bacteria</taxon>
        <taxon>Pseudomonadati</taxon>
        <taxon>Pseudomonadota</taxon>
        <taxon>Gammaproteobacteria</taxon>
        <taxon>Moraxellales</taxon>
        <taxon>Moraxellaceae</taxon>
        <taxon>Acinetobacter</taxon>
    </lineage>
</organism>
<gene>
    <name evidence="1" type="ORF">G0028_03600</name>
</gene>
<sequence>MQIKKNDNMIEQVEVEQLPIFAKNSVAEIGCVNVALDEVLKGKGYHSFFEQSDGLGEAEIFLFKLDRDYYFIHVYKKSIQFSEIYTTSLKSSQHLFQSLFEALNLSFSEMEVHYENFEIQYISIQNQLNLR</sequence>
<protein>
    <submittedName>
        <fullName evidence="1">Uncharacterized protein</fullName>
    </submittedName>
</protein>
<proteinExistence type="predicted"/>
<dbReference type="EMBL" id="CP048659">
    <property type="protein sequence ID" value="QOW45059.1"/>
    <property type="molecule type" value="Genomic_DNA"/>
</dbReference>